<keyword evidence="5" id="KW-0963">Cytoplasm</keyword>
<dbReference type="PRINTS" id="PR00094">
    <property type="entry name" value="ADENYLTKNASE"/>
</dbReference>
<reference evidence="9" key="1">
    <citation type="submission" date="2020-07" db="EMBL/GenBank/DDBJ databases">
        <title>Huge and variable diversity of episymbiotic CPR bacteria and DPANN archaea in groundwater ecosystems.</title>
        <authorList>
            <person name="He C.Y."/>
            <person name="Keren R."/>
            <person name="Whittaker M."/>
            <person name="Farag I.F."/>
            <person name="Doudna J."/>
            <person name="Cate J.H.D."/>
            <person name="Banfield J.F."/>
        </authorList>
    </citation>
    <scope>NUCLEOTIDE SEQUENCE</scope>
    <source>
        <strain evidence="9">NC_groundwater_1482_Ag_S-0.65um_47_24</strain>
    </source>
</reference>
<dbReference type="HAMAP" id="MF_00235">
    <property type="entry name" value="Adenylate_kinase_Adk"/>
    <property type="match status" value="1"/>
</dbReference>
<dbReference type="InterPro" id="IPR027417">
    <property type="entry name" value="P-loop_NTPase"/>
</dbReference>
<feature type="binding site" evidence="5">
    <location>
        <position position="96"/>
    </location>
    <ligand>
        <name>AMP</name>
        <dbReference type="ChEBI" id="CHEBI:456215"/>
    </ligand>
</feature>
<dbReference type="InterPro" id="IPR007862">
    <property type="entry name" value="Adenylate_kinase_lid-dom"/>
</dbReference>
<dbReference type="EMBL" id="JACQWF010000155">
    <property type="protein sequence ID" value="MBI4595422.1"/>
    <property type="molecule type" value="Genomic_DNA"/>
</dbReference>
<keyword evidence="5" id="KW-0479">Metal-binding</keyword>
<dbReference type="NCBIfam" id="NF001380">
    <property type="entry name" value="PRK00279.1-2"/>
    <property type="match status" value="1"/>
</dbReference>
<gene>
    <name evidence="5" type="primary">adk</name>
    <name evidence="9" type="ORF">HY730_03485</name>
</gene>
<dbReference type="NCBIfam" id="TIGR01351">
    <property type="entry name" value="adk"/>
    <property type="match status" value="1"/>
</dbReference>
<feature type="binding site" evidence="5">
    <location>
        <position position="35"/>
    </location>
    <ligand>
        <name>AMP</name>
        <dbReference type="ChEBI" id="CHEBI:456215"/>
    </ligand>
</feature>
<dbReference type="FunFam" id="3.40.50.300:FF:000106">
    <property type="entry name" value="Adenylate kinase mitochondrial"/>
    <property type="match status" value="1"/>
</dbReference>
<evidence type="ECO:0000256" key="2">
    <source>
        <dbReference type="ARBA" id="ARBA00022727"/>
    </source>
</evidence>
<evidence type="ECO:0000313" key="9">
    <source>
        <dbReference type="EMBL" id="MBI4595422.1"/>
    </source>
</evidence>
<feature type="binding site" evidence="5">
    <location>
        <position position="40"/>
    </location>
    <ligand>
        <name>AMP</name>
        <dbReference type="ChEBI" id="CHEBI:456215"/>
    </ligand>
</feature>
<dbReference type="Gene3D" id="3.40.50.300">
    <property type="entry name" value="P-loop containing nucleotide triphosphate hydrolases"/>
    <property type="match status" value="1"/>
</dbReference>
<keyword evidence="2 5" id="KW-0545">Nucleotide biosynthesis</keyword>
<feature type="binding site" evidence="5">
    <location>
        <position position="164"/>
    </location>
    <ligand>
        <name>AMP</name>
        <dbReference type="ChEBI" id="CHEBI:456215"/>
    </ligand>
</feature>
<feature type="binding site" evidence="5">
    <location>
        <position position="154"/>
    </location>
    <ligand>
        <name>Zn(2+)</name>
        <dbReference type="ChEBI" id="CHEBI:29105"/>
        <note>structural</note>
    </ligand>
</feature>
<dbReference type="GO" id="GO:0004017">
    <property type="term" value="F:AMP kinase activity"/>
    <property type="evidence" value="ECO:0007669"/>
    <property type="project" value="UniProtKB-UniRule"/>
</dbReference>
<dbReference type="Pfam" id="PF05191">
    <property type="entry name" value="ADK_lid"/>
    <property type="match status" value="1"/>
</dbReference>
<feature type="binding site" evidence="5">
    <location>
        <position position="137"/>
    </location>
    <ligand>
        <name>Zn(2+)</name>
        <dbReference type="ChEBI" id="CHEBI:29105"/>
        <note>structural</note>
    </ligand>
</feature>
<comment type="subunit">
    <text evidence="5 7">Monomer.</text>
</comment>
<feature type="binding site" evidence="5">
    <location>
        <position position="157"/>
    </location>
    <ligand>
        <name>Zn(2+)</name>
        <dbReference type="ChEBI" id="CHEBI:29105"/>
        <note>structural</note>
    </ligand>
</feature>
<protein>
    <recommendedName>
        <fullName evidence="5 7">Adenylate kinase</fullName>
        <shortName evidence="5">AK</shortName>
        <ecNumber evidence="5 7">2.7.4.3</ecNumber>
    </recommendedName>
    <alternativeName>
        <fullName evidence="5">ATP-AMP transphosphorylase</fullName>
    </alternativeName>
    <alternativeName>
        <fullName evidence="5">ATP:AMP phosphotransferase</fullName>
    </alternativeName>
    <alternativeName>
        <fullName evidence="5">Adenylate monophosphate kinase</fullName>
    </alternativeName>
</protein>
<feature type="binding site" evidence="5">
    <location>
        <begin position="14"/>
        <end position="19"/>
    </location>
    <ligand>
        <name>ATP</name>
        <dbReference type="ChEBI" id="CHEBI:30616"/>
    </ligand>
</feature>
<comment type="caution">
    <text evidence="5">Lacks conserved residue(s) required for the propagation of feature annotation.</text>
</comment>
<dbReference type="SUPFAM" id="SSF52540">
    <property type="entry name" value="P-loop containing nucleoside triphosphate hydrolases"/>
    <property type="match status" value="1"/>
</dbReference>
<comment type="pathway">
    <text evidence="5">Purine metabolism; AMP biosynthesis via salvage pathway; AMP from ADP: step 1/1.</text>
</comment>
<comment type="caution">
    <text evidence="9">The sequence shown here is derived from an EMBL/GenBank/DDBJ whole genome shotgun (WGS) entry which is preliminary data.</text>
</comment>
<feature type="region of interest" description="LID" evidence="5">
    <location>
        <begin position="130"/>
        <end position="167"/>
    </location>
</feature>
<dbReference type="InterPro" id="IPR000850">
    <property type="entry name" value="Adenylat/UMP-CMP_kin"/>
</dbReference>
<feature type="binding site" evidence="5">
    <location>
        <begin position="61"/>
        <end position="63"/>
    </location>
    <ligand>
        <name>AMP</name>
        <dbReference type="ChEBI" id="CHEBI:456215"/>
    </ligand>
</feature>
<name>A0A933GKU2_UNCTE</name>
<dbReference type="Proteomes" id="UP000772181">
    <property type="component" value="Unassembled WGS sequence"/>
</dbReference>
<dbReference type="Pfam" id="PF00406">
    <property type="entry name" value="ADK"/>
    <property type="match status" value="1"/>
</dbReference>
<dbReference type="NCBIfam" id="NF011100">
    <property type="entry name" value="PRK14527.1"/>
    <property type="match status" value="1"/>
</dbReference>
<evidence type="ECO:0000256" key="3">
    <source>
        <dbReference type="ARBA" id="ARBA00022741"/>
    </source>
</evidence>
<proteinExistence type="inferred from homology"/>
<sequence length="219" mass="24585">MKVERGFVFLGPPGVGKGTQAVLVAQRKRISHVSSGDLFREAVKSGGELGKLAKSYMDKGLLVPDEVTIKMIMQKLESLGDKPDFILDGFPRTLEQAKALDVAMDKKNQSVKSALLIEAPRKELIQRLSGRWICLKCQAPYHLQNNPPKVSGRCDKCGGELYQRDDDKSETVEKRLEIYYSQSQPLFDYYQQRGKLIKVDGAKSLEDVYYAVEAIVKND</sequence>
<evidence type="ECO:0000256" key="7">
    <source>
        <dbReference type="RuleBase" id="RU003331"/>
    </source>
</evidence>
<dbReference type="InterPro" id="IPR006259">
    <property type="entry name" value="Adenyl_kin_sub"/>
</dbReference>
<comment type="subcellular location">
    <subcellularLocation>
        <location evidence="5 7">Cytoplasm</location>
    </subcellularLocation>
</comment>
<keyword evidence="4 5" id="KW-0418">Kinase</keyword>
<dbReference type="GO" id="GO:0008270">
    <property type="term" value="F:zinc ion binding"/>
    <property type="evidence" value="ECO:0007669"/>
    <property type="project" value="UniProtKB-UniRule"/>
</dbReference>
<dbReference type="InterPro" id="IPR033690">
    <property type="entry name" value="Adenylat_kinase_CS"/>
</dbReference>
<organism evidence="9 10">
    <name type="scientific">Tectimicrobiota bacterium</name>
    <dbReference type="NCBI Taxonomy" id="2528274"/>
    <lineage>
        <taxon>Bacteria</taxon>
        <taxon>Pseudomonadati</taxon>
        <taxon>Nitrospinota/Tectimicrobiota group</taxon>
        <taxon>Candidatus Tectimicrobiota</taxon>
    </lineage>
</organism>
<evidence type="ECO:0000313" key="10">
    <source>
        <dbReference type="Proteomes" id="UP000772181"/>
    </source>
</evidence>
<dbReference type="NCBIfam" id="NF001381">
    <property type="entry name" value="PRK00279.1-3"/>
    <property type="match status" value="1"/>
</dbReference>
<dbReference type="EC" id="2.7.4.3" evidence="5 7"/>
<keyword evidence="1 5" id="KW-0808">Transferase</keyword>
<dbReference type="AlphaFoldDB" id="A0A933GKU2"/>
<dbReference type="GO" id="GO:0044209">
    <property type="term" value="P:AMP salvage"/>
    <property type="evidence" value="ECO:0007669"/>
    <property type="project" value="UniProtKB-UniRule"/>
</dbReference>
<keyword evidence="3 5" id="KW-0547">Nucleotide-binding</keyword>
<evidence type="ECO:0000256" key="1">
    <source>
        <dbReference type="ARBA" id="ARBA00022679"/>
    </source>
</evidence>
<dbReference type="PANTHER" id="PTHR23359">
    <property type="entry name" value="NUCLEOTIDE KINASE"/>
    <property type="match status" value="1"/>
</dbReference>
<evidence type="ECO:0000256" key="4">
    <source>
        <dbReference type="ARBA" id="ARBA00022777"/>
    </source>
</evidence>
<comment type="catalytic activity">
    <reaction evidence="5 7">
        <text>AMP + ATP = 2 ADP</text>
        <dbReference type="Rhea" id="RHEA:12973"/>
        <dbReference type="ChEBI" id="CHEBI:30616"/>
        <dbReference type="ChEBI" id="CHEBI:456215"/>
        <dbReference type="ChEBI" id="CHEBI:456216"/>
        <dbReference type="EC" id="2.7.4.3"/>
    </reaction>
</comment>
<feature type="binding site" evidence="5">
    <location>
        <position position="131"/>
    </location>
    <ligand>
        <name>ATP</name>
        <dbReference type="ChEBI" id="CHEBI:30616"/>
    </ligand>
</feature>
<keyword evidence="5" id="KW-0862">Zinc</keyword>
<evidence type="ECO:0000256" key="6">
    <source>
        <dbReference type="RuleBase" id="RU003330"/>
    </source>
</evidence>
<comment type="domain">
    <text evidence="5">Consists of three domains, a large central CORE domain and two small peripheral domains, NMPbind and LID, which undergo movements during catalysis. The LID domain closes over the site of phosphoryl transfer upon ATP binding. Assembling and dissambling the active center during each catalytic cycle provides an effective means to prevent ATP hydrolysis. Some bacteria have evolved a zinc-coordinating structure that stabilizes the LID domain.</text>
</comment>
<feature type="domain" description="Adenylate kinase active site lid" evidence="8">
    <location>
        <begin position="131"/>
        <end position="166"/>
    </location>
</feature>
<feature type="region of interest" description="NMP" evidence="5">
    <location>
        <begin position="34"/>
        <end position="63"/>
    </location>
</feature>
<dbReference type="GO" id="GO:0005524">
    <property type="term" value="F:ATP binding"/>
    <property type="evidence" value="ECO:0007669"/>
    <property type="project" value="UniProtKB-UniRule"/>
</dbReference>
<dbReference type="CDD" id="cd01428">
    <property type="entry name" value="ADK"/>
    <property type="match status" value="1"/>
</dbReference>
<dbReference type="GO" id="GO:0005737">
    <property type="term" value="C:cytoplasm"/>
    <property type="evidence" value="ECO:0007669"/>
    <property type="project" value="UniProtKB-SubCell"/>
</dbReference>
<comment type="similarity">
    <text evidence="5 6">Belongs to the adenylate kinase family.</text>
</comment>
<keyword evidence="5 7" id="KW-0067">ATP-binding</keyword>
<feature type="binding site" evidence="5">
    <location>
        <position position="203"/>
    </location>
    <ligand>
        <name>ATP</name>
        <dbReference type="ChEBI" id="CHEBI:30616"/>
    </ligand>
</feature>
<feature type="binding site" evidence="5">
    <location>
        <begin position="89"/>
        <end position="92"/>
    </location>
    <ligand>
        <name>AMP</name>
        <dbReference type="ChEBI" id="CHEBI:456215"/>
    </ligand>
</feature>
<feature type="binding site" evidence="5">
    <location>
        <position position="175"/>
    </location>
    <ligand>
        <name>AMP</name>
        <dbReference type="ChEBI" id="CHEBI:456215"/>
    </ligand>
</feature>
<accession>A0A933GKU2</accession>
<feature type="binding site" evidence="5">
    <location>
        <position position="134"/>
    </location>
    <ligand>
        <name>Zn(2+)</name>
        <dbReference type="ChEBI" id="CHEBI:29105"/>
        <note>structural</note>
    </ligand>
</feature>
<comment type="function">
    <text evidence="5">Catalyzes the reversible transfer of the terminal phosphate group between ATP and AMP. Plays an important role in cellular energy homeostasis and in adenine nucleotide metabolism.</text>
</comment>
<evidence type="ECO:0000259" key="8">
    <source>
        <dbReference type="Pfam" id="PF05191"/>
    </source>
</evidence>
<evidence type="ECO:0000256" key="5">
    <source>
        <dbReference type="HAMAP-Rule" id="MF_00235"/>
    </source>
</evidence>
<dbReference type="PROSITE" id="PS00113">
    <property type="entry name" value="ADENYLATE_KINASE"/>
    <property type="match status" value="1"/>
</dbReference>